<dbReference type="Proteomes" id="UP000054053">
    <property type="component" value="Unassembled WGS sequence"/>
</dbReference>
<dbReference type="AlphaFoldDB" id="A0A1B5KYQ7"/>
<gene>
    <name evidence="1" type="ORF">UVI_02029310</name>
</gene>
<sequence length="64" mass="6681">MVAQSRGGEIDGVAVSQQASGEQLVVDVGGCCTQTVGVDHGGYRGRVRLVRLPSVAGWVRRGLE</sequence>
<comment type="caution">
    <text evidence="1">The sequence shown here is derived from an EMBL/GenBank/DDBJ whole genome shotgun (WGS) entry which is preliminary data.</text>
</comment>
<reference evidence="2" key="1">
    <citation type="journal article" date="2016" name="Genome Announc.">
        <title>Genome sequence of Ustilaginoidea virens IPU010, a rice pathogenic fungus causing false smut.</title>
        <authorList>
            <person name="Kumagai T."/>
            <person name="Ishii T."/>
            <person name="Terai G."/>
            <person name="Umemura M."/>
            <person name="Machida M."/>
            <person name="Asai K."/>
        </authorList>
    </citation>
    <scope>NUCLEOTIDE SEQUENCE [LARGE SCALE GENOMIC DNA]</scope>
    <source>
        <strain evidence="2">IPU010</strain>
    </source>
</reference>
<name>A0A1B5KYQ7_USTVR</name>
<evidence type="ECO:0000313" key="1">
    <source>
        <dbReference type="EMBL" id="GAO15172.1"/>
    </source>
</evidence>
<protein>
    <submittedName>
        <fullName evidence="1">Uncharacterized protein</fullName>
    </submittedName>
</protein>
<organism evidence="1 2">
    <name type="scientific">Ustilaginoidea virens</name>
    <name type="common">Rice false smut fungus</name>
    <name type="synonym">Villosiclava virens</name>
    <dbReference type="NCBI Taxonomy" id="1159556"/>
    <lineage>
        <taxon>Eukaryota</taxon>
        <taxon>Fungi</taxon>
        <taxon>Dikarya</taxon>
        <taxon>Ascomycota</taxon>
        <taxon>Pezizomycotina</taxon>
        <taxon>Sordariomycetes</taxon>
        <taxon>Hypocreomycetidae</taxon>
        <taxon>Hypocreales</taxon>
        <taxon>Clavicipitaceae</taxon>
        <taxon>Ustilaginoidea</taxon>
    </lineage>
</organism>
<proteinExistence type="predicted"/>
<dbReference type="EMBL" id="BBTG02000012">
    <property type="protein sequence ID" value="GAO15172.1"/>
    <property type="molecule type" value="Genomic_DNA"/>
</dbReference>
<accession>A0A1B5KYQ7</accession>
<evidence type="ECO:0000313" key="2">
    <source>
        <dbReference type="Proteomes" id="UP000054053"/>
    </source>
</evidence>